<comment type="caution">
    <text evidence="3">The sequence shown here is derived from an EMBL/GenBank/DDBJ whole genome shotgun (WGS) entry which is preliminary data.</text>
</comment>
<feature type="domain" description="Glycoside hydrolase family 3 N-terminal" evidence="2">
    <location>
        <begin position="6"/>
        <end position="325"/>
    </location>
</feature>
<accession>A0ABS6JGD9</accession>
<gene>
    <name evidence="3" type="primary">nagZ</name>
    <name evidence="3" type="ORF">KS419_13235</name>
</gene>
<dbReference type="EMBL" id="JAHQCS010000107">
    <property type="protein sequence ID" value="MBU9712708.1"/>
    <property type="molecule type" value="Genomic_DNA"/>
</dbReference>
<dbReference type="RefSeq" id="WP_217066883.1">
    <property type="nucleotide sequence ID" value="NZ_JAHQCS010000107.1"/>
</dbReference>
<name>A0ABS6JGD9_9BACI</name>
<dbReference type="Pfam" id="PF00933">
    <property type="entry name" value="Glyco_hydro_3"/>
    <property type="match status" value="1"/>
</dbReference>
<dbReference type="GO" id="GO:0004563">
    <property type="term" value="F:beta-N-acetylhexosaminidase activity"/>
    <property type="evidence" value="ECO:0007669"/>
    <property type="project" value="UniProtKB-EC"/>
</dbReference>
<protein>
    <submittedName>
        <fullName evidence="3">Beta-N-acetylhexosaminidase</fullName>
        <ecNumber evidence="3">3.2.1.52</ecNumber>
    </submittedName>
</protein>
<proteinExistence type="inferred from homology"/>
<dbReference type="InterPro" id="IPR001764">
    <property type="entry name" value="Glyco_hydro_3_N"/>
</dbReference>
<evidence type="ECO:0000259" key="2">
    <source>
        <dbReference type="Pfam" id="PF00933"/>
    </source>
</evidence>
<keyword evidence="3" id="KW-0378">Hydrolase</keyword>
<evidence type="ECO:0000256" key="1">
    <source>
        <dbReference type="ARBA" id="ARBA00005336"/>
    </source>
</evidence>
<dbReference type="PANTHER" id="PTHR30480:SF16">
    <property type="entry name" value="GLYCOSIDE HYDROLASE FAMILY 3 DOMAIN PROTEIN"/>
    <property type="match status" value="1"/>
</dbReference>
<dbReference type="Proteomes" id="UP000784880">
    <property type="component" value="Unassembled WGS sequence"/>
</dbReference>
<dbReference type="InterPro" id="IPR050226">
    <property type="entry name" value="NagZ_Beta-hexosaminidase"/>
</dbReference>
<keyword evidence="4" id="KW-1185">Reference proteome</keyword>
<keyword evidence="3" id="KW-0326">Glycosidase</keyword>
<sequence>MTKPVTLKEKTGQLFILSVPNEELDEKLKTSIRDYNIGGLILFQQNLRDFQKVTSFIQDIQAYAKEVGRPPLWISIDQEGGGIAYLWKNMVVSPGNMLLGATGNPTNAYTAHFHMGEQLLNIGFNMNFAPVLDINNNPLNPVIGARSFGENKELVTEFGIQSIKGLHDAGILACGKHYPGHGDTEMDSHLSLPTVDKSLGELEAFELYPFHESMNHGLEAVMTAHILYPQIDPEKPATLSPLILQNILRDRAGFEGLVITDSMEMEAISTYFGREKGTVMALHAGADIILACGGDYERQWGMIDAAIHAVEQGELQEQVIDTAYGRNKAYKKKWIRELSQDKGNVKLYDSDSRLKQTMEVIASKGITVVQDPKNLLPVTSSRDMKPFVIYQTTFNDENYMGDRKNAAPSIFPKEVYQSFAVQGSEPTDQESREMVDAIQSRQPVIILLNERRQLKRKWRVLMDRLGKKTSGLIVASLWNPQLLEAIPSDSTFIACYSNTEHVLKALERILRGEVIPTGKSPVTILGKESDGNA</sequence>
<dbReference type="NCBIfam" id="NF003740">
    <property type="entry name" value="PRK05337.1"/>
    <property type="match status" value="1"/>
</dbReference>
<evidence type="ECO:0000313" key="3">
    <source>
        <dbReference type="EMBL" id="MBU9712708.1"/>
    </source>
</evidence>
<comment type="similarity">
    <text evidence="1">Belongs to the glycosyl hydrolase 3 family.</text>
</comment>
<dbReference type="PANTHER" id="PTHR30480">
    <property type="entry name" value="BETA-HEXOSAMINIDASE-RELATED"/>
    <property type="match status" value="1"/>
</dbReference>
<organism evidence="3 4">
    <name type="scientific">Evansella tamaricis</name>
    <dbReference type="NCBI Taxonomy" id="2069301"/>
    <lineage>
        <taxon>Bacteria</taxon>
        <taxon>Bacillati</taxon>
        <taxon>Bacillota</taxon>
        <taxon>Bacilli</taxon>
        <taxon>Bacillales</taxon>
        <taxon>Bacillaceae</taxon>
        <taxon>Evansella</taxon>
    </lineage>
</organism>
<dbReference type="EC" id="3.2.1.52" evidence="3"/>
<reference evidence="3 4" key="1">
    <citation type="submission" date="2021-06" db="EMBL/GenBank/DDBJ databases">
        <title>Bacillus sp. RD4P76, an endophyte from a halophyte.</title>
        <authorList>
            <person name="Sun J.-Q."/>
        </authorList>
    </citation>
    <scope>NUCLEOTIDE SEQUENCE [LARGE SCALE GENOMIC DNA]</scope>
    <source>
        <strain evidence="3 4">CGMCC 1.15917</strain>
    </source>
</reference>
<evidence type="ECO:0000313" key="4">
    <source>
        <dbReference type="Proteomes" id="UP000784880"/>
    </source>
</evidence>